<protein>
    <submittedName>
        <fullName evidence="1">Uncharacterized protein</fullName>
    </submittedName>
</protein>
<evidence type="ECO:0000313" key="1">
    <source>
        <dbReference type="EMBL" id="KIM26716.1"/>
    </source>
</evidence>
<dbReference type="AlphaFoldDB" id="A0A0C3B5H3"/>
<name>A0A0C3B5H3_SERVB</name>
<dbReference type="HOGENOM" id="CLU_2456174_0_0_1"/>
<evidence type="ECO:0000313" key="2">
    <source>
        <dbReference type="Proteomes" id="UP000054097"/>
    </source>
</evidence>
<reference evidence="1 2" key="1">
    <citation type="submission" date="2014-04" db="EMBL/GenBank/DDBJ databases">
        <authorList>
            <consortium name="DOE Joint Genome Institute"/>
            <person name="Kuo A."/>
            <person name="Zuccaro A."/>
            <person name="Kohler A."/>
            <person name="Nagy L.G."/>
            <person name="Floudas D."/>
            <person name="Copeland A."/>
            <person name="Barry K.W."/>
            <person name="Cichocki N."/>
            <person name="Veneault-Fourrey C."/>
            <person name="LaButti K."/>
            <person name="Lindquist E.A."/>
            <person name="Lipzen A."/>
            <person name="Lundell T."/>
            <person name="Morin E."/>
            <person name="Murat C."/>
            <person name="Sun H."/>
            <person name="Tunlid A."/>
            <person name="Henrissat B."/>
            <person name="Grigoriev I.V."/>
            <person name="Hibbett D.S."/>
            <person name="Martin F."/>
            <person name="Nordberg H.P."/>
            <person name="Cantor M.N."/>
            <person name="Hua S.X."/>
        </authorList>
    </citation>
    <scope>NUCLEOTIDE SEQUENCE [LARGE SCALE GENOMIC DNA]</scope>
    <source>
        <strain evidence="1 2">MAFF 305830</strain>
    </source>
</reference>
<organism evidence="1 2">
    <name type="scientific">Serendipita vermifera MAFF 305830</name>
    <dbReference type="NCBI Taxonomy" id="933852"/>
    <lineage>
        <taxon>Eukaryota</taxon>
        <taxon>Fungi</taxon>
        <taxon>Dikarya</taxon>
        <taxon>Basidiomycota</taxon>
        <taxon>Agaricomycotina</taxon>
        <taxon>Agaricomycetes</taxon>
        <taxon>Sebacinales</taxon>
        <taxon>Serendipitaceae</taxon>
        <taxon>Serendipita</taxon>
    </lineage>
</organism>
<accession>A0A0C3B5H3</accession>
<proteinExistence type="predicted"/>
<gene>
    <name evidence="1" type="ORF">M408DRAFT_179791</name>
</gene>
<keyword evidence="2" id="KW-1185">Reference proteome</keyword>
<dbReference type="EMBL" id="KN824304">
    <property type="protein sequence ID" value="KIM26716.1"/>
    <property type="molecule type" value="Genomic_DNA"/>
</dbReference>
<sequence>MESRAHKYFENLRGRILTQGYLVLRRLCLLPQVETRGMARSPRRRHWQITRLDLQRQCRICPHWWTVEGTEDDGTVPTRETSAEGGSWR</sequence>
<dbReference type="Proteomes" id="UP000054097">
    <property type="component" value="Unassembled WGS sequence"/>
</dbReference>
<reference evidence="2" key="2">
    <citation type="submission" date="2015-01" db="EMBL/GenBank/DDBJ databases">
        <title>Evolutionary Origins and Diversification of the Mycorrhizal Mutualists.</title>
        <authorList>
            <consortium name="DOE Joint Genome Institute"/>
            <consortium name="Mycorrhizal Genomics Consortium"/>
            <person name="Kohler A."/>
            <person name="Kuo A."/>
            <person name="Nagy L.G."/>
            <person name="Floudas D."/>
            <person name="Copeland A."/>
            <person name="Barry K.W."/>
            <person name="Cichocki N."/>
            <person name="Veneault-Fourrey C."/>
            <person name="LaButti K."/>
            <person name="Lindquist E.A."/>
            <person name="Lipzen A."/>
            <person name="Lundell T."/>
            <person name="Morin E."/>
            <person name="Murat C."/>
            <person name="Riley R."/>
            <person name="Ohm R."/>
            <person name="Sun H."/>
            <person name="Tunlid A."/>
            <person name="Henrissat B."/>
            <person name="Grigoriev I.V."/>
            <person name="Hibbett D.S."/>
            <person name="Martin F."/>
        </authorList>
    </citation>
    <scope>NUCLEOTIDE SEQUENCE [LARGE SCALE GENOMIC DNA]</scope>
    <source>
        <strain evidence="2">MAFF 305830</strain>
    </source>
</reference>